<name>A0AA36H591_CYLNA</name>
<dbReference type="Proteomes" id="UP001176961">
    <property type="component" value="Unassembled WGS sequence"/>
</dbReference>
<protein>
    <submittedName>
        <fullName evidence="1">Uncharacterized protein</fullName>
    </submittedName>
</protein>
<dbReference type="EMBL" id="CATQJL010000305">
    <property type="protein sequence ID" value="CAJ0604016.1"/>
    <property type="molecule type" value="Genomic_DNA"/>
</dbReference>
<gene>
    <name evidence="1" type="ORF">CYNAS_LOCUS15999</name>
</gene>
<reference evidence="1" key="1">
    <citation type="submission" date="2023-07" db="EMBL/GenBank/DDBJ databases">
        <authorList>
            <consortium name="CYATHOMIX"/>
        </authorList>
    </citation>
    <scope>NUCLEOTIDE SEQUENCE</scope>
    <source>
        <strain evidence="1">N/A</strain>
    </source>
</reference>
<proteinExistence type="predicted"/>
<accession>A0AA36H591</accession>
<organism evidence="1 2">
    <name type="scientific">Cylicocyclus nassatus</name>
    <name type="common">Nematode worm</name>
    <dbReference type="NCBI Taxonomy" id="53992"/>
    <lineage>
        <taxon>Eukaryota</taxon>
        <taxon>Metazoa</taxon>
        <taxon>Ecdysozoa</taxon>
        <taxon>Nematoda</taxon>
        <taxon>Chromadorea</taxon>
        <taxon>Rhabditida</taxon>
        <taxon>Rhabditina</taxon>
        <taxon>Rhabditomorpha</taxon>
        <taxon>Strongyloidea</taxon>
        <taxon>Strongylidae</taxon>
        <taxon>Cylicocyclus</taxon>
    </lineage>
</organism>
<evidence type="ECO:0000313" key="2">
    <source>
        <dbReference type="Proteomes" id="UP001176961"/>
    </source>
</evidence>
<evidence type="ECO:0000313" key="1">
    <source>
        <dbReference type="EMBL" id="CAJ0604016.1"/>
    </source>
</evidence>
<keyword evidence="2" id="KW-1185">Reference proteome</keyword>
<comment type="caution">
    <text evidence="1">The sequence shown here is derived from an EMBL/GenBank/DDBJ whole genome shotgun (WGS) entry which is preliminary data.</text>
</comment>
<dbReference type="AlphaFoldDB" id="A0AA36H591"/>
<dbReference type="Pfam" id="PF15013">
    <property type="entry name" value="CCSMST1"/>
    <property type="match status" value="1"/>
</dbReference>
<dbReference type="InterPro" id="IPR029160">
    <property type="entry name" value="UQCC4"/>
</dbReference>
<sequence length="177" mass="20202">MSAVSVIGVKFISKEELARPKKIIYCMLRLRPSRVQLLLRHYSAKLENPAEPKFSQSAAFQGRRRGAGVPPTPFKLDYYDSDEFSKKKLLSIAGSLAAFILYFGYLRKPSDLDEIWNTPPHILTANLERKMLRDQIREAEAKGQDTALLKAQLDYVDVKEEALRIQFGNKEKKKKAS</sequence>